<accession>A0A1W7D0S7</accession>
<evidence type="ECO:0000256" key="1">
    <source>
        <dbReference type="SAM" id="MobiDB-lite"/>
    </source>
</evidence>
<protein>
    <submittedName>
        <fullName evidence="2">Uncharacterized protein</fullName>
    </submittedName>
</protein>
<dbReference type="EMBL" id="CP021121">
    <property type="protein sequence ID" value="ARQ70509.1"/>
    <property type="molecule type" value="Genomic_DNA"/>
</dbReference>
<sequence>MSMTSASDSSSGTSRLPQPAGTPEELRAALAVLAPGSLPVFDAERAVALKQARDQVSAAPMRRFVAQWAVQVAIERHPDRSAHLRALEARAAEADDVEEARAIAAEIGGIIDAAATPWRRTGRPARDSG</sequence>
<proteinExistence type="predicted"/>
<dbReference type="Proteomes" id="UP000194218">
    <property type="component" value="Chromosome"/>
</dbReference>
<dbReference type="OrthoDB" id="4205600at2"/>
<keyword evidence="3" id="KW-1185">Reference proteome</keyword>
<dbReference type="AlphaFoldDB" id="A0A1W7D0S7"/>
<dbReference type="RefSeq" id="WP_086160360.1">
    <property type="nucleotide sequence ID" value="NZ_CP021121.1"/>
</dbReference>
<gene>
    <name evidence="2" type="ORF">CAG99_18155</name>
</gene>
<feature type="compositionally biased region" description="Low complexity" evidence="1">
    <location>
        <begin position="1"/>
        <end position="14"/>
    </location>
</feature>
<dbReference type="KEGG" id="smao:CAG99_18155"/>
<evidence type="ECO:0000313" key="2">
    <source>
        <dbReference type="EMBL" id="ARQ70509.1"/>
    </source>
</evidence>
<name>A0A1W7D0S7_9ACTN</name>
<organism evidence="2 3">
    <name type="scientific">Streptomyces marincola</name>
    <dbReference type="NCBI Taxonomy" id="2878388"/>
    <lineage>
        <taxon>Bacteria</taxon>
        <taxon>Bacillati</taxon>
        <taxon>Actinomycetota</taxon>
        <taxon>Actinomycetes</taxon>
        <taxon>Kitasatosporales</taxon>
        <taxon>Streptomycetaceae</taxon>
        <taxon>Streptomyces</taxon>
    </lineage>
</organism>
<reference evidence="2 3" key="1">
    <citation type="submission" date="2017-05" db="EMBL/GenBank/DDBJ databases">
        <title>Complete genome sequence of Streptomyces sp. SCSIO 03032 revealed the diverse biosynthetic pathways for its bioactive secondary metabolites.</title>
        <authorList>
            <person name="Ma L."/>
            <person name="Zhu Y."/>
            <person name="Zhang W."/>
            <person name="Zhang G."/>
            <person name="Tian X."/>
            <person name="Zhang S."/>
            <person name="Zhang C."/>
        </authorList>
    </citation>
    <scope>NUCLEOTIDE SEQUENCE [LARGE SCALE GENOMIC DNA]</scope>
    <source>
        <strain evidence="2 3">SCSIO 03032</strain>
    </source>
</reference>
<evidence type="ECO:0000313" key="3">
    <source>
        <dbReference type="Proteomes" id="UP000194218"/>
    </source>
</evidence>
<feature type="region of interest" description="Disordered" evidence="1">
    <location>
        <begin position="1"/>
        <end position="23"/>
    </location>
</feature>